<feature type="region of interest" description="Disordered" evidence="1">
    <location>
        <begin position="46"/>
        <end position="70"/>
    </location>
</feature>
<dbReference type="Pfam" id="PF19189">
    <property type="entry name" value="Mtf2"/>
    <property type="match status" value="1"/>
</dbReference>
<feature type="compositionally biased region" description="Polar residues" evidence="1">
    <location>
        <begin position="127"/>
        <end position="150"/>
    </location>
</feature>
<organism evidence="3 4">
    <name type="scientific">Dimargaris verticillata</name>
    <dbReference type="NCBI Taxonomy" id="2761393"/>
    <lineage>
        <taxon>Eukaryota</taxon>
        <taxon>Fungi</taxon>
        <taxon>Fungi incertae sedis</taxon>
        <taxon>Zoopagomycota</taxon>
        <taxon>Kickxellomycotina</taxon>
        <taxon>Dimargaritomycetes</taxon>
        <taxon>Dimargaritales</taxon>
        <taxon>Dimargaritaceae</taxon>
        <taxon>Dimargaris</taxon>
    </lineage>
</organism>
<dbReference type="Proteomes" id="UP001151582">
    <property type="component" value="Unassembled WGS sequence"/>
</dbReference>
<dbReference type="InterPro" id="IPR043837">
    <property type="entry name" value="Mtf2-like_C"/>
</dbReference>
<keyword evidence="4" id="KW-1185">Reference proteome</keyword>
<evidence type="ECO:0000313" key="3">
    <source>
        <dbReference type="EMBL" id="KAJ1976432.1"/>
    </source>
</evidence>
<protein>
    <recommendedName>
        <fullName evidence="2">Mtf2-like C-terminal domain-containing protein</fullName>
    </recommendedName>
</protein>
<evidence type="ECO:0000259" key="2">
    <source>
        <dbReference type="Pfam" id="PF19189"/>
    </source>
</evidence>
<comment type="caution">
    <text evidence="3">The sequence shown here is derived from an EMBL/GenBank/DDBJ whole genome shotgun (WGS) entry which is preliminary data.</text>
</comment>
<dbReference type="AlphaFoldDB" id="A0A9W8AZ20"/>
<name>A0A9W8AZ20_9FUNG</name>
<feature type="domain" description="Mtf2-like C-terminal" evidence="2">
    <location>
        <begin position="247"/>
        <end position="355"/>
    </location>
</feature>
<dbReference type="GO" id="GO:0005739">
    <property type="term" value="C:mitochondrion"/>
    <property type="evidence" value="ECO:0007669"/>
    <property type="project" value="InterPro"/>
</dbReference>
<accession>A0A9W8AZ20</accession>
<feature type="non-terminal residue" evidence="3">
    <location>
        <position position="1"/>
    </location>
</feature>
<evidence type="ECO:0000256" key="1">
    <source>
        <dbReference type="SAM" id="MobiDB-lite"/>
    </source>
</evidence>
<evidence type="ECO:0000313" key="4">
    <source>
        <dbReference type="Proteomes" id="UP001151582"/>
    </source>
</evidence>
<dbReference type="OrthoDB" id="5589345at2759"/>
<dbReference type="EMBL" id="JANBQB010000432">
    <property type="protein sequence ID" value="KAJ1976432.1"/>
    <property type="molecule type" value="Genomic_DNA"/>
</dbReference>
<feature type="region of interest" description="Disordered" evidence="1">
    <location>
        <begin position="121"/>
        <end position="166"/>
    </location>
</feature>
<proteinExistence type="predicted"/>
<reference evidence="3" key="1">
    <citation type="submission" date="2022-07" db="EMBL/GenBank/DDBJ databases">
        <title>Phylogenomic reconstructions and comparative analyses of Kickxellomycotina fungi.</title>
        <authorList>
            <person name="Reynolds N.K."/>
            <person name="Stajich J.E."/>
            <person name="Barry K."/>
            <person name="Grigoriev I.V."/>
            <person name="Crous P."/>
            <person name="Smith M.E."/>
        </authorList>
    </citation>
    <scope>NUCLEOTIDE SEQUENCE</scope>
    <source>
        <strain evidence="3">RSA 567</strain>
    </source>
</reference>
<sequence>GSPTACPLPREFSQSLQLATPGTEASSQTSTQSLNPLEKYLVNLLEQQEQLAPTPDPYVGPGRSAGRQSPRPVAFANRLATDNQLSGFGLDPMATSDSGWFNDSSDDFVLAEFSESLPDWSLPPASGTPSVSLTPNAQSVSKQLPSTLSPVSPMPSTPTNRAASLTASKTPMDSFLNAMLRVDLTNAWLSRLSSCASARATLDHIAPLLERAQQEPSPPATQTGLSLPTSLPPPLFAPRGTSLSQIPPLTPQVIVACVQQCHKLTRLDLALSLLQQVRRLGLTTYLQVVNTDVYNALLSALWDARARPNAAALPPYPLSAVDIVVRFLREMAMHGVEANSATANIARQTIYDIGVEELDSTVATQLQRSVMTAFAALSRGG</sequence>
<feature type="compositionally biased region" description="Polar residues" evidence="1">
    <location>
        <begin position="157"/>
        <end position="166"/>
    </location>
</feature>
<gene>
    <name evidence="3" type="ORF">H4R34_003982</name>
</gene>